<dbReference type="PROSITE" id="PS50850">
    <property type="entry name" value="MFS"/>
    <property type="match status" value="1"/>
</dbReference>
<dbReference type="CDD" id="cd17324">
    <property type="entry name" value="MFS_NepI_like"/>
    <property type="match status" value="1"/>
</dbReference>
<name>A0A250ITR9_9BACT</name>
<dbReference type="PANTHER" id="PTHR42910:SF1">
    <property type="entry name" value="MAJOR FACILITATOR SUPERFAMILY (MFS) PROFILE DOMAIN-CONTAINING PROTEIN"/>
    <property type="match status" value="1"/>
</dbReference>
<reference evidence="6 7" key="1">
    <citation type="submission" date="2017-06" db="EMBL/GenBank/DDBJ databases">
        <authorList>
            <person name="Kim H.J."/>
            <person name="Triplett B.A."/>
        </authorList>
    </citation>
    <scope>NUCLEOTIDE SEQUENCE [LARGE SCALE GENOMIC DNA]</scope>
    <source>
        <strain evidence="6 7">DSM 14713</strain>
    </source>
</reference>
<feature type="transmembrane region" description="Helical" evidence="4">
    <location>
        <begin position="255"/>
        <end position="272"/>
    </location>
</feature>
<feature type="transmembrane region" description="Helical" evidence="4">
    <location>
        <begin position="83"/>
        <end position="101"/>
    </location>
</feature>
<organism evidence="6 7">
    <name type="scientific">Melittangium boletus DSM 14713</name>
    <dbReference type="NCBI Taxonomy" id="1294270"/>
    <lineage>
        <taxon>Bacteria</taxon>
        <taxon>Pseudomonadati</taxon>
        <taxon>Myxococcota</taxon>
        <taxon>Myxococcia</taxon>
        <taxon>Myxococcales</taxon>
        <taxon>Cystobacterineae</taxon>
        <taxon>Archangiaceae</taxon>
        <taxon>Melittangium</taxon>
    </lineage>
</organism>
<dbReference type="PANTHER" id="PTHR42910">
    <property type="entry name" value="TRANSPORTER SCO4007-RELATED"/>
    <property type="match status" value="1"/>
</dbReference>
<dbReference type="Proteomes" id="UP000217289">
    <property type="component" value="Chromosome"/>
</dbReference>
<keyword evidence="7" id="KW-1185">Reference proteome</keyword>
<dbReference type="EMBL" id="CP022163">
    <property type="protein sequence ID" value="ATB34587.1"/>
    <property type="molecule type" value="Genomic_DNA"/>
</dbReference>
<feature type="domain" description="Major facilitator superfamily (MFS) profile" evidence="5">
    <location>
        <begin position="17"/>
        <end position="396"/>
    </location>
</feature>
<evidence type="ECO:0000256" key="3">
    <source>
        <dbReference type="ARBA" id="ARBA00023136"/>
    </source>
</evidence>
<feature type="transmembrane region" description="Helical" evidence="4">
    <location>
        <begin position="223"/>
        <end position="243"/>
    </location>
</feature>
<feature type="transmembrane region" description="Helical" evidence="4">
    <location>
        <begin position="16"/>
        <end position="34"/>
    </location>
</feature>
<dbReference type="GO" id="GO:0022857">
    <property type="term" value="F:transmembrane transporter activity"/>
    <property type="evidence" value="ECO:0007669"/>
    <property type="project" value="InterPro"/>
</dbReference>
<dbReference type="AlphaFoldDB" id="A0A250ITR9"/>
<dbReference type="KEGG" id="mbd:MEBOL_008092"/>
<feature type="transmembrane region" description="Helical" evidence="4">
    <location>
        <begin position="284"/>
        <end position="301"/>
    </location>
</feature>
<protein>
    <submittedName>
        <fullName evidence="6">Major facilitator superfamily (MFS1) transporter</fullName>
    </submittedName>
</protein>
<sequence length="405" mass="42514">MGRGERVDSTSHLRPSLVWMMAISAGLAVANLYYHQPLLGDIGRTFQASDRAVGLVPTASQVGYALGLLLIVPLGDSLERRRIIVLMCGLVSLALLGMALAPSLPWLVAASALVGVTTVVPQLLVPFAAHLAPAEQRGRVVGLVMSGLLIGILLSRTVGGLLGVRFGWRAMFWIAAGLMVGLAVLLRLALPRQPASAHVPYGALLRSLGVLVREEPVLRLHSWLGALSFASFSSFWATLVLHLQALPQHYGARTAGMFGVVGVVGAIAAPLVGRYTDKGGDRRINAFSMGLMAASFVVFGVAGQGLWGIAAGVLLLDLGAQANHISNQTRIYALRPEARNRLNTVYMVTCFVGGALGAWLGSIAWGHAGWTGVCAVGLGLPLLGLLVLGLVPPGRRMESAARDVA</sequence>
<dbReference type="Pfam" id="PF07690">
    <property type="entry name" value="MFS_1"/>
    <property type="match status" value="1"/>
</dbReference>
<keyword evidence="3 4" id="KW-0472">Membrane</keyword>
<dbReference type="Gene3D" id="1.20.1250.20">
    <property type="entry name" value="MFS general substrate transporter like domains"/>
    <property type="match status" value="1"/>
</dbReference>
<feature type="transmembrane region" description="Helical" evidence="4">
    <location>
        <begin position="107"/>
        <end position="128"/>
    </location>
</feature>
<evidence type="ECO:0000256" key="2">
    <source>
        <dbReference type="ARBA" id="ARBA00022989"/>
    </source>
</evidence>
<evidence type="ECO:0000313" key="6">
    <source>
        <dbReference type="EMBL" id="ATB34587.1"/>
    </source>
</evidence>
<proteinExistence type="predicted"/>
<feature type="transmembrane region" description="Helical" evidence="4">
    <location>
        <begin position="170"/>
        <end position="190"/>
    </location>
</feature>
<gene>
    <name evidence="6" type="ORF">MEBOL_008092</name>
</gene>
<feature type="transmembrane region" description="Helical" evidence="4">
    <location>
        <begin position="140"/>
        <end position="164"/>
    </location>
</feature>
<feature type="transmembrane region" description="Helical" evidence="4">
    <location>
        <begin position="307"/>
        <end position="325"/>
    </location>
</feature>
<feature type="transmembrane region" description="Helical" evidence="4">
    <location>
        <begin position="54"/>
        <end position="71"/>
    </location>
</feature>
<accession>A0A250ITR9</accession>
<dbReference type="SUPFAM" id="SSF103473">
    <property type="entry name" value="MFS general substrate transporter"/>
    <property type="match status" value="1"/>
</dbReference>
<evidence type="ECO:0000256" key="1">
    <source>
        <dbReference type="ARBA" id="ARBA00022692"/>
    </source>
</evidence>
<evidence type="ECO:0000256" key="4">
    <source>
        <dbReference type="SAM" id="Phobius"/>
    </source>
</evidence>
<dbReference type="InterPro" id="IPR036259">
    <property type="entry name" value="MFS_trans_sf"/>
</dbReference>
<evidence type="ECO:0000259" key="5">
    <source>
        <dbReference type="PROSITE" id="PS50850"/>
    </source>
</evidence>
<keyword evidence="2 4" id="KW-1133">Transmembrane helix</keyword>
<feature type="transmembrane region" description="Helical" evidence="4">
    <location>
        <begin position="345"/>
        <end position="364"/>
    </location>
</feature>
<dbReference type="InterPro" id="IPR020846">
    <property type="entry name" value="MFS_dom"/>
</dbReference>
<evidence type="ECO:0000313" key="7">
    <source>
        <dbReference type="Proteomes" id="UP000217289"/>
    </source>
</evidence>
<keyword evidence="1 4" id="KW-0812">Transmembrane</keyword>
<dbReference type="InterPro" id="IPR011701">
    <property type="entry name" value="MFS"/>
</dbReference>
<feature type="transmembrane region" description="Helical" evidence="4">
    <location>
        <begin position="370"/>
        <end position="391"/>
    </location>
</feature>